<evidence type="ECO:0000256" key="5">
    <source>
        <dbReference type="SAM" id="Phobius"/>
    </source>
</evidence>
<evidence type="ECO:0000256" key="4">
    <source>
        <dbReference type="ARBA" id="ARBA00023136"/>
    </source>
</evidence>
<evidence type="ECO:0000313" key="6">
    <source>
        <dbReference type="EMBL" id="GGA00443.1"/>
    </source>
</evidence>
<dbReference type="RefSeq" id="WP_188641323.1">
    <property type="nucleotide sequence ID" value="NZ_BMID01000001.1"/>
</dbReference>
<feature type="transmembrane region" description="Helical" evidence="5">
    <location>
        <begin position="229"/>
        <end position="253"/>
    </location>
</feature>
<keyword evidence="6" id="KW-0808">Transferase</keyword>
<proteinExistence type="predicted"/>
<evidence type="ECO:0000256" key="1">
    <source>
        <dbReference type="ARBA" id="ARBA00004141"/>
    </source>
</evidence>
<feature type="transmembrane region" description="Helical" evidence="5">
    <location>
        <begin position="195"/>
        <end position="217"/>
    </location>
</feature>
<protein>
    <submittedName>
        <fullName evidence="6">Isoprenylcysteine carboxyl methyltransferase</fullName>
    </submittedName>
</protein>
<dbReference type="GO" id="GO:0008168">
    <property type="term" value="F:methyltransferase activity"/>
    <property type="evidence" value="ECO:0007669"/>
    <property type="project" value="UniProtKB-KW"/>
</dbReference>
<dbReference type="EMBL" id="BMID01000001">
    <property type="protein sequence ID" value="GGA00443.1"/>
    <property type="molecule type" value="Genomic_DNA"/>
</dbReference>
<feature type="transmembrane region" description="Helical" evidence="5">
    <location>
        <begin position="60"/>
        <end position="80"/>
    </location>
</feature>
<name>A0ABQ1F5Q2_9SPHN</name>
<comment type="subcellular location">
    <subcellularLocation>
        <location evidence="1">Membrane</location>
        <topology evidence="1">Multi-pass membrane protein</topology>
    </subcellularLocation>
</comment>
<evidence type="ECO:0000256" key="3">
    <source>
        <dbReference type="ARBA" id="ARBA00022989"/>
    </source>
</evidence>
<evidence type="ECO:0000256" key="2">
    <source>
        <dbReference type="ARBA" id="ARBA00022692"/>
    </source>
</evidence>
<comment type="caution">
    <text evidence="6">The sequence shown here is derived from an EMBL/GenBank/DDBJ whole genome shotgun (WGS) entry which is preliminary data.</text>
</comment>
<evidence type="ECO:0000313" key="7">
    <source>
        <dbReference type="Proteomes" id="UP000603317"/>
    </source>
</evidence>
<feature type="transmembrane region" description="Helical" evidence="5">
    <location>
        <begin position="101"/>
        <end position="124"/>
    </location>
</feature>
<dbReference type="GO" id="GO:0032259">
    <property type="term" value="P:methylation"/>
    <property type="evidence" value="ECO:0007669"/>
    <property type="project" value="UniProtKB-KW"/>
</dbReference>
<keyword evidence="6" id="KW-0489">Methyltransferase</keyword>
<reference evidence="7" key="1">
    <citation type="journal article" date="2019" name="Int. J. Syst. Evol. Microbiol.">
        <title>The Global Catalogue of Microorganisms (GCM) 10K type strain sequencing project: providing services to taxonomists for standard genome sequencing and annotation.</title>
        <authorList>
            <consortium name="The Broad Institute Genomics Platform"/>
            <consortium name="The Broad Institute Genome Sequencing Center for Infectious Disease"/>
            <person name="Wu L."/>
            <person name="Ma J."/>
        </authorList>
    </citation>
    <scope>NUCLEOTIDE SEQUENCE [LARGE SCALE GENOMIC DNA]</scope>
    <source>
        <strain evidence="7">CGMCC 1.15297</strain>
    </source>
</reference>
<sequence>MTAGASARVAARPPSDVSSAVGLVGLLGLLAWIVVAREYPAIADTLGLPGRRGVLSGPNAALMGLFAAGIPMVLWSVFVEKVHRRESTGLDWSRKRPLSEAGDFTITKLAGLWATWALLGAFYWVGRWYWQPPYTFAMEVLGWLVVPLFLVSIPYVLWLDRHLKDPRDACWHFGAMLIGRDAWDASEVKRHLRAWFIKGFFGAFMIAILPEGFRIIVEADLGLVIDDPVRLGLILITLLFVIDVQIGAVGYLVTLKPLDAHIRSGNPFVGGWLAALLCYPPFLIMGPGDVLDYRVDTAEWNYWLAGNDTVLAIWAAWLVFLTAIYAWATVVFGLRFSNLTYRGVITNGPYRWTRHPAYLSKNVFWWFATLPFLVTSGSATEAIRNCVLLAVVSAIYYWRARTEEAHLLLEDPKYREYYDWMGEHGLVTARLRRLGHAIARRGAEPTPG</sequence>
<dbReference type="Proteomes" id="UP000603317">
    <property type="component" value="Unassembled WGS sequence"/>
</dbReference>
<keyword evidence="4 5" id="KW-0472">Membrane</keyword>
<dbReference type="Gene3D" id="1.20.120.1630">
    <property type="match status" value="1"/>
</dbReference>
<feature type="transmembrane region" description="Helical" evidence="5">
    <location>
        <begin position="311"/>
        <end position="336"/>
    </location>
</feature>
<feature type="transmembrane region" description="Helical" evidence="5">
    <location>
        <begin position="136"/>
        <end position="158"/>
    </location>
</feature>
<accession>A0ABQ1F5Q2</accession>
<dbReference type="Pfam" id="PF04140">
    <property type="entry name" value="ICMT"/>
    <property type="match status" value="1"/>
</dbReference>
<keyword evidence="7" id="KW-1185">Reference proteome</keyword>
<keyword evidence="2 5" id="KW-0812">Transmembrane</keyword>
<organism evidence="6 7">
    <name type="scientific">Blastomonas marina</name>
    <dbReference type="NCBI Taxonomy" id="1867408"/>
    <lineage>
        <taxon>Bacteria</taxon>
        <taxon>Pseudomonadati</taxon>
        <taxon>Pseudomonadota</taxon>
        <taxon>Alphaproteobacteria</taxon>
        <taxon>Sphingomonadales</taxon>
        <taxon>Sphingomonadaceae</taxon>
        <taxon>Blastomonas</taxon>
    </lineage>
</organism>
<dbReference type="InterPro" id="IPR007269">
    <property type="entry name" value="ICMT_MeTrfase"/>
</dbReference>
<gene>
    <name evidence="6" type="ORF">GCM10010923_06340</name>
</gene>
<feature type="transmembrane region" description="Helical" evidence="5">
    <location>
        <begin position="265"/>
        <end position="284"/>
    </location>
</feature>
<keyword evidence="3 5" id="KW-1133">Transmembrane helix</keyword>